<sequence>MGMGMGLWQLLCAGRLGKSYSPAQPSASFASQTVILTGANGGLGKEIVRHLIPLGASKVILGCRSHSRVIQSIKAFVNHASMLPQLDAVYGTERTLAVNNIGTFLLASQLIPKLKQTARVRRATPRMTTVASALYDVAKCPKHGDVELFAWFADESHVGGMNQ</sequence>
<reference evidence="4" key="2">
    <citation type="submission" date="2023-06" db="EMBL/GenBank/DDBJ databases">
        <authorList>
            <consortium name="Lawrence Berkeley National Laboratory"/>
            <person name="Haridas S."/>
            <person name="Hensen N."/>
            <person name="Bonometti L."/>
            <person name="Westerberg I."/>
            <person name="Brannstrom I.O."/>
            <person name="Guillou S."/>
            <person name="Cros-Aarteil S."/>
            <person name="Calhoun S."/>
            <person name="Kuo A."/>
            <person name="Mondo S."/>
            <person name="Pangilinan J."/>
            <person name="Riley R."/>
            <person name="Labutti K."/>
            <person name="Andreopoulos B."/>
            <person name="Lipzen A."/>
            <person name="Chen C."/>
            <person name="Yanf M."/>
            <person name="Daum C."/>
            <person name="Ng V."/>
            <person name="Clum A."/>
            <person name="Steindorff A."/>
            <person name="Ohm R."/>
            <person name="Martin F."/>
            <person name="Silar P."/>
            <person name="Natvig D."/>
            <person name="Lalanne C."/>
            <person name="Gautier V."/>
            <person name="Ament-Velasquez S.L."/>
            <person name="Kruys A."/>
            <person name="Hutchinson M.I."/>
            <person name="Powell A.J."/>
            <person name="Barry K."/>
            <person name="Miller A.N."/>
            <person name="Grigoriev I.V."/>
            <person name="Debuchy R."/>
            <person name="Gladieux P."/>
            <person name="Thoren M.H."/>
            <person name="Johannesson H."/>
        </authorList>
    </citation>
    <scope>NUCLEOTIDE SEQUENCE</scope>
    <source>
        <strain evidence="4">CBS 958.72</strain>
    </source>
</reference>
<comment type="similarity">
    <text evidence="1">Belongs to the short-chain dehydrogenases/reductases (SDR) family.</text>
</comment>
<evidence type="ECO:0000256" key="2">
    <source>
        <dbReference type="ARBA" id="ARBA00023002"/>
    </source>
</evidence>
<evidence type="ECO:0000313" key="5">
    <source>
        <dbReference type="Proteomes" id="UP001287356"/>
    </source>
</evidence>
<dbReference type="SUPFAM" id="SSF51735">
    <property type="entry name" value="NAD(P)-binding Rossmann-fold domains"/>
    <property type="match status" value="1"/>
</dbReference>
<gene>
    <name evidence="4" type="ORF">B0T24DRAFT_648602</name>
</gene>
<evidence type="ECO:0000259" key="3">
    <source>
        <dbReference type="Pfam" id="PF08659"/>
    </source>
</evidence>
<dbReference type="GO" id="GO:0016491">
    <property type="term" value="F:oxidoreductase activity"/>
    <property type="evidence" value="ECO:0007669"/>
    <property type="project" value="UniProtKB-KW"/>
</dbReference>
<dbReference type="PANTHER" id="PTHR24320:SF148">
    <property type="entry name" value="NAD(P)-BINDING ROSSMANN-FOLD SUPERFAMILY PROTEIN"/>
    <property type="match status" value="1"/>
</dbReference>
<dbReference type="Pfam" id="PF08659">
    <property type="entry name" value="KR"/>
    <property type="match status" value="1"/>
</dbReference>
<protein>
    <recommendedName>
        <fullName evidence="3">Ketoreductase (KR) domain-containing protein</fullName>
    </recommendedName>
</protein>
<dbReference type="InterPro" id="IPR013968">
    <property type="entry name" value="PKS_KR"/>
</dbReference>
<reference evidence="4" key="1">
    <citation type="journal article" date="2023" name="Mol. Phylogenet. Evol.">
        <title>Genome-scale phylogeny and comparative genomics of the fungal order Sordariales.</title>
        <authorList>
            <person name="Hensen N."/>
            <person name="Bonometti L."/>
            <person name="Westerberg I."/>
            <person name="Brannstrom I.O."/>
            <person name="Guillou S."/>
            <person name="Cros-Aarteil S."/>
            <person name="Calhoun S."/>
            <person name="Haridas S."/>
            <person name="Kuo A."/>
            <person name="Mondo S."/>
            <person name="Pangilinan J."/>
            <person name="Riley R."/>
            <person name="LaButti K."/>
            <person name="Andreopoulos B."/>
            <person name="Lipzen A."/>
            <person name="Chen C."/>
            <person name="Yan M."/>
            <person name="Daum C."/>
            <person name="Ng V."/>
            <person name="Clum A."/>
            <person name="Steindorff A."/>
            <person name="Ohm R.A."/>
            <person name="Martin F."/>
            <person name="Silar P."/>
            <person name="Natvig D.O."/>
            <person name="Lalanne C."/>
            <person name="Gautier V."/>
            <person name="Ament-Velasquez S.L."/>
            <person name="Kruys A."/>
            <person name="Hutchinson M.I."/>
            <person name="Powell A.J."/>
            <person name="Barry K."/>
            <person name="Miller A.N."/>
            <person name="Grigoriev I.V."/>
            <person name="Debuchy R."/>
            <person name="Gladieux P."/>
            <person name="Hiltunen Thoren M."/>
            <person name="Johannesson H."/>
        </authorList>
    </citation>
    <scope>NUCLEOTIDE SEQUENCE</scope>
    <source>
        <strain evidence="4">CBS 958.72</strain>
    </source>
</reference>
<dbReference type="InterPro" id="IPR036291">
    <property type="entry name" value="NAD(P)-bd_dom_sf"/>
</dbReference>
<dbReference type="Gene3D" id="3.40.50.720">
    <property type="entry name" value="NAD(P)-binding Rossmann-like Domain"/>
    <property type="match status" value="1"/>
</dbReference>
<accession>A0AAE0NAH4</accession>
<dbReference type="AlphaFoldDB" id="A0AAE0NAH4"/>
<evidence type="ECO:0000256" key="1">
    <source>
        <dbReference type="ARBA" id="ARBA00006484"/>
    </source>
</evidence>
<dbReference type="PANTHER" id="PTHR24320">
    <property type="entry name" value="RETINOL DEHYDROGENASE"/>
    <property type="match status" value="1"/>
</dbReference>
<dbReference type="Proteomes" id="UP001287356">
    <property type="component" value="Unassembled WGS sequence"/>
</dbReference>
<evidence type="ECO:0000313" key="4">
    <source>
        <dbReference type="EMBL" id="KAK3376796.1"/>
    </source>
</evidence>
<name>A0AAE0NAH4_9PEZI</name>
<keyword evidence="5" id="KW-1185">Reference proteome</keyword>
<comment type="caution">
    <text evidence="4">The sequence shown here is derived from an EMBL/GenBank/DDBJ whole genome shotgun (WGS) entry which is preliminary data.</text>
</comment>
<keyword evidence="2" id="KW-0560">Oxidoreductase</keyword>
<dbReference type="EMBL" id="JAULSN010000003">
    <property type="protein sequence ID" value="KAK3376796.1"/>
    <property type="molecule type" value="Genomic_DNA"/>
</dbReference>
<organism evidence="4 5">
    <name type="scientific">Lasiosphaeria ovina</name>
    <dbReference type="NCBI Taxonomy" id="92902"/>
    <lineage>
        <taxon>Eukaryota</taxon>
        <taxon>Fungi</taxon>
        <taxon>Dikarya</taxon>
        <taxon>Ascomycota</taxon>
        <taxon>Pezizomycotina</taxon>
        <taxon>Sordariomycetes</taxon>
        <taxon>Sordariomycetidae</taxon>
        <taxon>Sordariales</taxon>
        <taxon>Lasiosphaeriaceae</taxon>
        <taxon>Lasiosphaeria</taxon>
    </lineage>
</organism>
<proteinExistence type="inferred from homology"/>
<feature type="domain" description="Ketoreductase (KR)" evidence="3">
    <location>
        <begin position="33"/>
        <end position="67"/>
    </location>
</feature>